<dbReference type="KEGG" id="sti:Sthe_2330"/>
<dbReference type="HOGENOM" id="CLU_1634326_0_0_0"/>
<reference evidence="2" key="1">
    <citation type="submission" date="2009-11" db="EMBL/GenBank/DDBJ databases">
        <title>The complete chromosome 1 of Sphaerobacter thermophilus DSM 20745.</title>
        <authorList>
            <person name="Lucas S."/>
            <person name="Copeland A."/>
            <person name="Lapidus A."/>
            <person name="Glavina del Rio T."/>
            <person name="Dalin E."/>
            <person name="Tice H."/>
            <person name="Bruce D."/>
            <person name="Goodwin L."/>
            <person name="Pitluck S."/>
            <person name="Kyrpides N."/>
            <person name="Mavromatis K."/>
            <person name="Ivanova N."/>
            <person name="Mikhailova N."/>
            <person name="LaButti K.M."/>
            <person name="Clum A."/>
            <person name="Sun H.I."/>
            <person name="Brettin T."/>
            <person name="Detter J.C."/>
            <person name="Han C."/>
            <person name="Larimer F."/>
            <person name="Land M."/>
            <person name="Hauser L."/>
            <person name="Markowitz V."/>
            <person name="Cheng J.F."/>
            <person name="Hugenholtz P."/>
            <person name="Woyke T."/>
            <person name="Wu D."/>
            <person name="Steenblock K."/>
            <person name="Schneider S."/>
            <person name="Pukall R."/>
            <person name="Goeker M."/>
            <person name="Klenk H.P."/>
            <person name="Eisen J.A."/>
        </authorList>
    </citation>
    <scope>NUCLEOTIDE SEQUENCE [LARGE SCALE GENOMIC DNA]</scope>
    <source>
        <strain evidence="2">ATCC 49802 / DSM 20745 / S 6022</strain>
    </source>
</reference>
<gene>
    <name evidence="1" type="ordered locus">Sthe_2330</name>
</gene>
<evidence type="ECO:0000313" key="2">
    <source>
        <dbReference type="Proteomes" id="UP000002027"/>
    </source>
</evidence>
<evidence type="ECO:0000313" key="1">
    <source>
        <dbReference type="EMBL" id="ACZ39751.1"/>
    </source>
</evidence>
<dbReference type="RefSeq" id="WP_012872792.1">
    <property type="nucleotide sequence ID" value="NC_013523.1"/>
</dbReference>
<dbReference type="Proteomes" id="UP000002027">
    <property type="component" value="Chromosome 1"/>
</dbReference>
<reference evidence="1 2" key="2">
    <citation type="journal article" date="2010" name="Stand. Genomic Sci.">
        <title>Complete genome sequence of Desulfohalobium retbaense type strain (HR(100)).</title>
        <authorList>
            <person name="Spring S."/>
            <person name="Nolan M."/>
            <person name="Lapidus A."/>
            <person name="Glavina Del Rio T."/>
            <person name="Copeland A."/>
            <person name="Tice H."/>
            <person name="Cheng J.F."/>
            <person name="Lucas S."/>
            <person name="Land M."/>
            <person name="Chen F."/>
            <person name="Bruce D."/>
            <person name="Goodwin L."/>
            <person name="Pitluck S."/>
            <person name="Ivanova N."/>
            <person name="Mavromatis K."/>
            <person name="Mikhailova N."/>
            <person name="Pati A."/>
            <person name="Chen A."/>
            <person name="Palaniappan K."/>
            <person name="Hauser L."/>
            <person name="Chang Y.J."/>
            <person name="Jeffries C.D."/>
            <person name="Munk C."/>
            <person name="Kiss H."/>
            <person name="Chain P."/>
            <person name="Han C."/>
            <person name="Brettin T."/>
            <person name="Detter J.C."/>
            <person name="Schuler E."/>
            <person name="Goker M."/>
            <person name="Rohde M."/>
            <person name="Bristow J."/>
            <person name="Eisen J.A."/>
            <person name="Markowitz V."/>
            <person name="Hugenholtz P."/>
            <person name="Kyrpides N.C."/>
            <person name="Klenk H.P."/>
        </authorList>
    </citation>
    <scope>NUCLEOTIDE SEQUENCE [LARGE SCALE GENOMIC DNA]</scope>
    <source>
        <strain evidence="2">ATCC 49802 / DSM 20745 / S 6022</strain>
    </source>
</reference>
<keyword evidence="2" id="KW-1185">Reference proteome</keyword>
<name>D1C7A5_SPHTD</name>
<organism evidence="1 2">
    <name type="scientific">Sphaerobacter thermophilus (strain ATCC 49802 / DSM 20745 / KCCM 41009 / NCIMB 13125 / S 6022)</name>
    <dbReference type="NCBI Taxonomy" id="479434"/>
    <lineage>
        <taxon>Bacteria</taxon>
        <taxon>Pseudomonadati</taxon>
        <taxon>Thermomicrobiota</taxon>
        <taxon>Thermomicrobia</taxon>
        <taxon>Sphaerobacterales</taxon>
        <taxon>Sphaerobacterineae</taxon>
        <taxon>Sphaerobacteraceae</taxon>
        <taxon>Sphaerobacter</taxon>
    </lineage>
</organism>
<sequence>MLEPRPYTPQELLAWCRLTGLTLVGLALAYVREREGGIDGFIDYAAARLGETWGAMGTPGVEASTLLLQLSAEALGGDVRSRAMTAEEGEILISDLPGDGLPEALEDRFDMTVTVDDILGVAGVSREEMNRLYDVLGGIVTGAGYAYARESEGEDQRLTVRA</sequence>
<dbReference type="EMBL" id="CP001823">
    <property type="protein sequence ID" value="ACZ39751.1"/>
    <property type="molecule type" value="Genomic_DNA"/>
</dbReference>
<dbReference type="InParanoid" id="D1C7A5"/>
<protein>
    <submittedName>
        <fullName evidence="1">Uncharacterized protein</fullName>
    </submittedName>
</protein>
<dbReference type="AlphaFoldDB" id="D1C7A5"/>
<accession>D1C7A5</accession>
<proteinExistence type="predicted"/>